<feature type="compositionally biased region" description="Basic and acidic residues" evidence="4">
    <location>
        <begin position="487"/>
        <end position="497"/>
    </location>
</feature>
<feature type="compositionally biased region" description="Polar residues" evidence="4">
    <location>
        <begin position="1"/>
        <end position="11"/>
    </location>
</feature>
<evidence type="ECO:0000256" key="2">
    <source>
        <dbReference type="ARBA" id="ARBA00023043"/>
    </source>
</evidence>
<gene>
    <name evidence="5" type="ORF">Esi_0086_0043</name>
</gene>
<feature type="compositionally biased region" description="Polar residues" evidence="4">
    <location>
        <begin position="48"/>
        <end position="66"/>
    </location>
</feature>
<evidence type="ECO:0000256" key="1">
    <source>
        <dbReference type="ARBA" id="ARBA00022737"/>
    </source>
</evidence>
<feature type="repeat" description="ANK" evidence="3">
    <location>
        <begin position="248"/>
        <end position="280"/>
    </location>
</feature>
<dbReference type="AlphaFoldDB" id="D7G7Z2"/>
<feature type="repeat" description="ANK" evidence="3">
    <location>
        <begin position="349"/>
        <end position="381"/>
    </location>
</feature>
<dbReference type="EMBL" id="FN649741">
    <property type="protein sequence ID" value="CBJ27867.1"/>
    <property type="molecule type" value="Genomic_DNA"/>
</dbReference>
<dbReference type="Proteomes" id="UP000002630">
    <property type="component" value="Linkage Group LG16"/>
</dbReference>
<evidence type="ECO:0000256" key="3">
    <source>
        <dbReference type="PROSITE-ProRule" id="PRU00023"/>
    </source>
</evidence>
<dbReference type="InterPro" id="IPR002110">
    <property type="entry name" value="Ankyrin_rpt"/>
</dbReference>
<feature type="repeat" description="ANK" evidence="3">
    <location>
        <begin position="416"/>
        <end position="448"/>
    </location>
</feature>
<proteinExistence type="predicted"/>
<evidence type="ECO:0000313" key="5">
    <source>
        <dbReference type="EMBL" id="CBJ27867.1"/>
    </source>
</evidence>
<dbReference type="PROSITE" id="PS50088">
    <property type="entry name" value="ANK_REPEAT"/>
    <property type="match status" value="6"/>
</dbReference>
<dbReference type="STRING" id="2880.D7G7Z2"/>
<feature type="region of interest" description="Disordered" evidence="4">
    <location>
        <begin position="1"/>
        <end position="80"/>
    </location>
</feature>
<dbReference type="OrthoDB" id="194358at2759"/>
<dbReference type="InterPro" id="IPR036770">
    <property type="entry name" value="Ankyrin_rpt-contain_sf"/>
</dbReference>
<accession>D7G7Z2</accession>
<evidence type="ECO:0000313" key="6">
    <source>
        <dbReference type="Proteomes" id="UP000002630"/>
    </source>
</evidence>
<dbReference type="InParanoid" id="D7G7Z2"/>
<feature type="repeat" description="ANK" evidence="3">
    <location>
        <begin position="150"/>
        <end position="182"/>
    </location>
</feature>
<keyword evidence="6" id="KW-1185">Reference proteome</keyword>
<protein>
    <submittedName>
        <fullName evidence="5">Uncharacterized protein</fullName>
    </submittedName>
</protein>
<reference evidence="5 6" key="1">
    <citation type="journal article" date="2010" name="Nature">
        <title>The Ectocarpus genome and the independent evolution of multicellularity in brown algae.</title>
        <authorList>
            <person name="Cock J.M."/>
            <person name="Sterck L."/>
            <person name="Rouze P."/>
            <person name="Scornet D."/>
            <person name="Allen A.E."/>
            <person name="Amoutzias G."/>
            <person name="Anthouard V."/>
            <person name="Artiguenave F."/>
            <person name="Aury J.M."/>
            <person name="Badger J.H."/>
            <person name="Beszteri B."/>
            <person name="Billiau K."/>
            <person name="Bonnet E."/>
            <person name="Bothwell J.H."/>
            <person name="Bowler C."/>
            <person name="Boyen C."/>
            <person name="Brownlee C."/>
            <person name="Carrano C.J."/>
            <person name="Charrier B."/>
            <person name="Cho G.Y."/>
            <person name="Coelho S.M."/>
            <person name="Collen J."/>
            <person name="Corre E."/>
            <person name="Da Silva C."/>
            <person name="Delage L."/>
            <person name="Delaroque N."/>
            <person name="Dittami S.M."/>
            <person name="Doulbeau S."/>
            <person name="Elias M."/>
            <person name="Farnham G."/>
            <person name="Gachon C.M."/>
            <person name="Gschloessl B."/>
            <person name="Heesch S."/>
            <person name="Jabbari K."/>
            <person name="Jubin C."/>
            <person name="Kawai H."/>
            <person name="Kimura K."/>
            <person name="Kloareg B."/>
            <person name="Kupper F.C."/>
            <person name="Lang D."/>
            <person name="Le Bail A."/>
            <person name="Leblanc C."/>
            <person name="Lerouge P."/>
            <person name="Lohr M."/>
            <person name="Lopez P.J."/>
            <person name="Martens C."/>
            <person name="Maumus F."/>
            <person name="Michel G."/>
            <person name="Miranda-Saavedra D."/>
            <person name="Morales J."/>
            <person name="Moreau H."/>
            <person name="Motomura T."/>
            <person name="Nagasato C."/>
            <person name="Napoli C.A."/>
            <person name="Nelson D.R."/>
            <person name="Nyvall-Collen P."/>
            <person name="Peters A.F."/>
            <person name="Pommier C."/>
            <person name="Potin P."/>
            <person name="Poulain J."/>
            <person name="Quesneville H."/>
            <person name="Read B."/>
            <person name="Rensing S.A."/>
            <person name="Ritter A."/>
            <person name="Rousvoal S."/>
            <person name="Samanta M."/>
            <person name="Samson G."/>
            <person name="Schroeder D.C."/>
            <person name="Segurens B."/>
            <person name="Strittmatter M."/>
            <person name="Tonon T."/>
            <person name="Tregear J.W."/>
            <person name="Valentin K."/>
            <person name="von Dassow P."/>
            <person name="Yamagishi T."/>
            <person name="Van de Peer Y."/>
            <person name="Wincker P."/>
        </authorList>
    </citation>
    <scope>NUCLEOTIDE SEQUENCE [LARGE SCALE GENOMIC DNA]</scope>
    <source>
        <strain evidence="6">Ec32 / CCAP1310/4</strain>
    </source>
</reference>
<feature type="region of interest" description="Disordered" evidence="4">
    <location>
        <begin position="470"/>
        <end position="497"/>
    </location>
</feature>
<sequence>MRTKSLSWTSSDCRHSKRRCTQRVAPNGEASNKAYDSASHCMPGGEPATSSGLRRSWPSGTRTPRLSQDDLPTPTTTSKDDPCCLSWDLHEAAATRGGGEAVRRWCLGGGDPGLDQWGNSALHVASHEGHVDTVSVLLRYQAQIDQRNRGQETPLHLACRQSHAPVVRLLLENGADPRSEDVCGRTPFDLCRDQEPGNQIADSLRRSEQLKELGSLKRRVHIQVCHDNMSGVDKLLEIGGSIDVRDTAQRTLLHRACEEASIATVSRLLELGATVNATEKRKQTPLHRACERGRLEIVRLLVEKAGADSRARAKVMHEPLHVACLGNWGQVVKFLLSEGNVDVEAADKNGMRSLHLAVQRNRLEVIRELLKHGCDVEATMPDGLTRPLHMACASGYEKAATLLLDHHADIGAIGPKGHRPLHLAAKEERAVIVELLIGRKADLHAKDDRGRDALHYTDSRRCKERIREAQRREERAAEAQRQLALQKKRDDENRRREQELLDRVDLRARARR</sequence>
<evidence type="ECO:0000256" key="4">
    <source>
        <dbReference type="SAM" id="MobiDB-lite"/>
    </source>
</evidence>
<dbReference type="EMBL" id="FN649096">
    <property type="protein sequence ID" value="CBJ27867.1"/>
    <property type="molecule type" value="Genomic_DNA"/>
</dbReference>
<dbReference type="PROSITE" id="PS50297">
    <property type="entry name" value="ANK_REP_REGION"/>
    <property type="match status" value="5"/>
</dbReference>
<dbReference type="OMA" id="NCNFETV"/>
<dbReference type="PANTHER" id="PTHR24198">
    <property type="entry name" value="ANKYRIN REPEAT AND PROTEIN KINASE DOMAIN-CONTAINING PROTEIN"/>
    <property type="match status" value="1"/>
</dbReference>
<dbReference type="eggNOG" id="KOG4177">
    <property type="taxonomic scope" value="Eukaryota"/>
</dbReference>
<dbReference type="Gene3D" id="1.25.40.20">
    <property type="entry name" value="Ankyrin repeat-containing domain"/>
    <property type="match status" value="3"/>
</dbReference>
<dbReference type="SUPFAM" id="SSF48403">
    <property type="entry name" value="Ankyrin repeat"/>
    <property type="match status" value="1"/>
</dbReference>
<keyword evidence="2 3" id="KW-0040">ANK repeat</keyword>
<dbReference type="SMART" id="SM00248">
    <property type="entry name" value="ANK"/>
    <property type="match status" value="9"/>
</dbReference>
<keyword evidence="1" id="KW-0677">Repeat</keyword>
<name>D7G7Z2_ECTSI</name>
<feature type="repeat" description="ANK" evidence="3">
    <location>
        <begin position="117"/>
        <end position="149"/>
    </location>
</feature>
<dbReference type="PANTHER" id="PTHR24198:SF165">
    <property type="entry name" value="ANKYRIN REPEAT-CONTAINING PROTEIN-RELATED"/>
    <property type="match status" value="1"/>
</dbReference>
<feature type="repeat" description="ANK" evidence="3">
    <location>
        <begin position="281"/>
        <end position="304"/>
    </location>
</feature>
<dbReference type="PRINTS" id="PR01415">
    <property type="entry name" value="ANKYRIN"/>
</dbReference>
<organism evidence="5 6">
    <name type="scientific">Ectocarpus siliculosus</name>
    <name type="common">Brown alga</name>
    <name type="synonym">Conferva siliculosa</name>
    <dbReference type="NCBI Taxonomy" id="2880"/>
    <lineage>
        <taxon>Eukaryota</taxon>
        <taxon>Sar</taxon>
        <taxon>Stramenopiles</taxon>
        <taxon>Ochrophyta</taxon>
        <taxon>PX clade</taxon>
        <taxon>Phaeophyceae</taxon>
        <taxon>Ectocarpales</taxon>
        <taxon>Ectocarpaceae</taxon>
        <taxon>Ectocarpus</taxon>
    </lineage>
</organism>
<dbReference type="Pfam" id="PF12796">
    <property type="entry name" value="Ank_2"/>
    <property type="match status" value="4"/>
</dbReference>